<comment type="caution">
    <text evidence="2">The sequence shown here is derived from an EMBL/GenBank/DDBJ whole genome shotgun (WGS) entry which is preliminary data.</text>
</comment>
<accession>A0A6A4TQ51</accession>
<dbReference type="EMBL" id="VEVO01000001">
    <property type="protein sequence ID" value="KAF0046478.1"/>
    <property type="molecule type" value="Genomic_DNA"/>
</dbReference>
<feature type="compositionally biased region" description="Basic and acidic residues" evidence="1">
    <location>
        <begin position="110"/>
        <end position="119"/>
    </location>
</feature>
<dbReference type="Proteomes" id="UP000438429">
    <property type="component" value="Unassembled WGS sequence"/>
</dbReference>
<proteinExistence type="predicted"/>
<organism evidence="2 3">
    <name type="scientific">Scophthalmus maximus</name>
    <name type="common">Turbot</name>
    <name type="synonym">Psetta maxima</name>
    <dbReference type="NCBI Taxonomy" id="52904"/>
    <lineage>
        <taxon>Eukaryota</taxon>
        <taxon>Metazoa</taxon>
        <taxon>Chordata</taxon>
        <taxon>Craniata</taxon>
        <taxon>Vertebrata</taxon>
        <taxon>Euteleostomi</taxon>
        <taxon>Actinopterygii</taxon>
        <taxon>Neopterygii</taxon>
        <taxon>Teleostei</taxon>
        <taxon>Neoteleostei</taxon>
        <taxon>Acanthomorphata</taxon>
        <taxon>Carangaria</taxon>
        <taxon>Pleuronectiformes</taxon>
        <taxon>Pleuronectoidei</taxon>
        <taxon>Scophthalmidae</taxon>
        <taxon>Scophthalmus</taxon>
    </lineage>
</organism>
<sequence length="119" mass="13925">MDEVPLRRKFQSKMHNIDRGQMIPIDPAGNRSVYKYAGSTVHVNISERRVNGQTEKAIALFCMNTRVQRSRREREVRKRSGSRGMSEAIRQEDGERTEGEEGGEEEEEERKELWTEEEK</sequence>
<protein>
    <submittedName>
        <fullName evidence="2">Uncharacterized protein</fullName>
    </submittedName>
</protein>
<feature type="region of interest" description="Disordered" evidence="1">
    <location>
        <begin position="69"/>
        <end position="119"/>
    </location>
</feature>
<name>A0A6A4TQ51_SCOMX</name>
<evidence type="ECO:0000256" key="1">
    <source>
        <dbReference type="SAM" id="MobiDB-lite"/>
    </source>
</evidence>
<evidence type="ECO:0000313" key="3">
    <source>
        <dbReference type="Proteomes" id="UP000438429"/>
    </source>
</evidence>
<evidence type="ECO:0000313" key="2">
    <source>
        <dbReference type="EMBL" id="KAF0046478.1"/>
    </source>
</evidence>
<gene>
    <name evidence="2" type="ORF">F2P81_000111</name>
</gene>
<reference evidence="2 3" key="1">
    <citation type="submission" date="2019-06" db="EMBL/GenBank/DDBJ databases">
        <title>Draft genomes of female and male turbot (Scophthalmus maximus).</title>
        <authorList>
            <person name="Xu H."/>
            <person name="Xu X.-W."/>
            <person name="Shao C."/>
            <person name="Chen S."/>
        </authorList>
    </citation>
    <scope>NUCLEOTIDE SEQUENCE [LARGE SCALE GENOMIC DNA]</scope>
    <source>
        <strain evidence="2">Ysfricsl-2016a</strain>
        <tissue evidence="2">Blood</tissue>
    </source>
</reference>
<feature type="compositionally biased region" description="Basic and acidic residues" evidence="1">
    <location>
        <begin position="89"/>
        <end position="99"/>
    </location>
</feature>
<dbReference type="AlphaFoldDB" id="A0A6A4TQ51"/>
<feature type="compositionally biased region" description="Acidic residues" evidence="1">
    <location>
        <begin position="100"/>
        <end position="109"/>
    </location>
</feature>